<dbReference type="Proteomes" id="UP000261257">
    <property type="component" value="Unassembled WGS sequence"/>
</dbReference>
<dbReference type="Gene3D" id="1.10.357.10">
    <property type="entry name" value="Tetracycline Repressor, domain 2"/>
    <property type="match status" value="1"/>
</dbReference>
<keyword evidence="5" id="KW-0808">Transferase</keyword>
<dbReference type="EMBL" id="QSSQ01000011">
    <property type="protein sequence ID" value="RGM04042.1"/>
    <property type="molecule type" value="Genomic_DNA"/>
</dbReference>
<dbReference type="Pfam" id="PF00440">
    <property type="entry name" value="TetR_N"/>
    <property type="match status" value="1"/>
</dbReference>
<dbReference type="SUPFAM" id="SSF46689">
    <property type="entry name" value="Homeodomain-like"/>
    <property type="match status" value="1"/>
</dbReference>
<feature type="DNA-binding region" description="H-T-H motif" evidence="2">
    <location>
        <begin position="28"/>
        <end position="47"/>
    </location>
</feature>
<dbReference type="Proteomes" id="UP000095651">
    <property type="component" value="Unassembled WGS sequence"/>
</dbReference>
<dbReference type="InterPro" id="IPR001647">
    <property type="entry name" value="HTH_TetR"/>
</dbReference>
<gene>
    <name evidence="4" type="primary">dhaS</name>
    <name evidence="5" type="ORF">DXC39_13595</name>
    <name evidence="4" type="ORF">ERS852407_05398</name>
</gene>
<evidence type="ECO:0000256" key="1">
    <source>
        <dbReference type="ARBA" id="ARBA00023125"/>
    </source>
</evidence>
<dbReference type="PANTHER" id="PTHR43479">
    <property type="entry name" value="ACREF/ENVCD OPERON REPRESSOR-RELATED"/>
    <property type="match status" value="1"/>
</dbReference>
<evidence type="ECO:0000259" key="3">
    <source>
        <dbReference type="PROSITE" id="PS50977"/>
    </source>
</evidence>
<dbReference type="InterPro" id="IPR039532">
    <property type="entry name" value="TetR_C_Firmicutes"/>
</dbReference>
<keyword evidence="1 2" id="KW-0238">DNA-binding</keyword>
<evidence type="ECO:0000313" key="6">
    <source>
        <dbReference type="Proteomes" id="UP000095651"/>
    </source>
</evidence>
<dbReference type="NCBIfam" id="TIGR02366">
    <property type="entry name" value="DHAK_reg"/>
    <property type="match status" value="1"/>
</dbReference>
<evidence type="ECO:0000313" key="5">
    <source>
        <dbReference type="EMBL" id="RGM04042.1"/>
    </source>
</evidence>
<dbReference type="InterPro" id="IPR050624">
    <property type="entry name" value="HTH-type_Tx_Regulator"/>
</dbReference>
<dbReference type="PANTHER" id="PTHR43479:SF7">
    <property type="entry name" value="TETR-FAMILY TRANSCRIPTIONAL REGULATOR"/>
    <property type="match status" value="1"/>
</dbReference>
<dbReference type="EMBL" id="CYZE01000022">
    <property type="protein sequence ID" value="CUP24274.1"/>
    <property type="molecule type" value="Genomic_DNA"/>
</dbReference>
<evidence type="ECO:0000313" key="7">
    <source>
        <dbReference type="Proteomes" id="UP000261257"/>
    </source>
</evidence>
<dbReference type="InterPro" id="IPR009057">
    <property type="entry name" value="Homeodomain-like_sf"/>
</dbReference>
<dbReference type="AlphaFoldDB" id="A0A174LIU2"/>
<evidence type="ECO:0000313" key="4">
    <source>
        <dbReference type="EMBL" id="CUP24274.1"/>
    </source>
</evidence>
<name>A0A174LIU2_9FIRM</name>
<dbReference type="InterPro" id="IPR012738">
    <property type="entry name" value="Tscrpt_reg_DhaS"/>
</dbReference>
<accession>A0A174LIU2</accession>
<feature type="domain" description="HTH tetR-type" evidence="3">
    <location>
        <begin position="5"/>
        <end position="65"/>
    </location>
</feature>
<organism evidence="4 6">
    <name type="scientific">Hungatella hathewayi</name>
    <dbReference type="NCBI Taxonomy" id="154046"/>
    <lineage>
        <taxon>Bacteria</taxon>
        <taxon>Bacillati</taxon>
        <taxon>Bacillota</taxon>
        <taxon>Clostridia</taxon>
        <taxon>Lachnospirales</taxon>
        <taxon>Lachnospiraceae</taxon>
        <taxon>Hungatella</taxon>
    </lineage>
</organism>
<dbReference type="Pfam" id="PF14278">
    <property type="entry name" value="TetR_C_8"/>
    <property type="match status" value="1"/>
</dbReference>
<keyword evidence="5" id="KW-0418">Kinase</keyword>
<dbReference type="RefSeq" id="WP_055659883.1">
    <property type="nucleotide sequence ID" value="NZ_CABIXC010000022.1"/>
</dbReference>
<protein>
    <submittedName>
        <fullName evidence="5">Dihydroxyacetone kinase transcriptional activator DhaS</fullName>
    </submittedName>
    <submittedName>
        <fullName evidence="4">TetR family transcriptional regulator</fullName>
    </submittedName>
</protein>
<reference evidence="4 6" key="1">
    <citation type="submission" date="2015-09" db="EMBL/GenBank/DDBJ databases">
        <authorList>
            <consortium name="Pathogen Informatics"/>
        </authorList>
    </citation>
    <scope>NUCLEOTIDE SEQUENCE [LARGE SCALE GENOMIC DNA]</scope>
    <source>
        <strain evidence="4 6">2789STDY5608850</strain>
    </source>
</reference>
<dbReference type="GO" id="GO:0016301">
    <property type="term" value="F:kinase activity"/>
    <property type="evidence" value="ECO:0007669"/>
    <property type="project" value="UniProtKB-KW"/>
</dbReference>
<dbReference type="GO" id="GO:0003677">
    <property type="term" value="F:DNA binding"/>
    <property type="evidence" value="ECO:0007669"/>
    <property type="project" value="UniProtKB-UniRule"/>
</dbReference>
<sequence>MSDSLITKKAIAAALKQVCREKPFDKISIADITAVCGLNRQTFYYHFQDKYELLSWIYYNENFSKITEDITFDNWDQKFLEMLRIMEKEKPFYVNTLKEQEHTFESYLFEMAKALFLEAIARLDENNHLNDVEREFDAEFYAYGICGVIVSWTQSGMRIKPEVVAEHLRSLAKDTERIGYIRSQGTV</sequence>
<reference evidence="5 7" key="2">
    <citation type="submission" date="2018-08" db="EMBL/GenBank/DDBJ databases">
        <title>A genome reference for cultivated species of the human gut microbiota.</title>
        <authorList>
            <person name="Zou Y."/>
            <person name="Xue W."/>
            <person name="Luo G."/>
        </authorList>
    </citation>
    <scope>NUCLEOTIDE SEQUENCE [LARGE SCALE GENOMIC DNA]</scope>
    <source>
        <strain evidence="5 7">TF05-11AC</strain>
    </source>
</reference>
<dbReference type="PROSITE" id="PS50977">
    <property type="entry name" value="HTH_TETR_2"/>
    <property type="match status" value="1"/>
</dbReference>
<evidence type="ECO:0000256" key="2">
    <source>
        <dbReference type="PROSITE-ProRule" id="PRU00335"/>
    </source>
</evidence>
<proteinExistence type="predicted"/>